<dbReference type="InterPro" id="IPR036291">
    <property type="entry name" value="NAD(P)-bd_dom_sf"/>
</dbReference>
<evidence type="ECO:0000256" key="3">
    <source>
        <dbReference type="ARBA" id="ARBA00023002"/>
    </source>
</evidence>
<evidence type="ECO:0000256" key="4">
    <source>
        <dbReference type="RuleBase" id="RU000363"/>
    </source>
</evidence>
<dbReference type="EMBL" id="BMHP01000004">
    <property type="protein sequence ID" value="GGD89638.1"/>
    <property type="molecule type" value="Genomic_DNA"/>
</dbReference>
<reference evidence="5" key="1">
    <citation type="journal article" date="2014" name="Int. J. Syst. Evol. Microbiol.">
        <title>Complete genome sequence of Corynebacterium casei LMG S-19264T (=DSM 44701T), isolated from a smear-ripened cheese.</title>
        <authorList>
            <consortium name="US DOE Joint Genome Institute (JGI-PGF)"/>
            <person name="Walter F."/>
            <person name="Albersmeier A."/>
            <person name="Kalinowski J."/>
            <person name="Ruckert C."/>
        </authorList>
    </citation>
    <scope>NUCLEOTIDE SEQUENCE</scope>
    <source>
        <strain evidence="5">CGMCC 1.15178</strain>
    </source>
</reference>
<evidence type="ECO:0000256" key="1">
    <source>
        <dbReference type="ARBA" id="ARBA00006484"/>
    </source>
</evidence>
<dbReference type="PANTHER" id="PTHR43963">
    <property type="entry name" value="CARBONYL REDUCTASE 1-RELATED"/>
    <property type="match status" value="1"/>
</dbReference>
<dbReference type="PRINTS" id="PR00080">
    <property type="entry name" value="SDRFAMILY"/>
</dbReference>
<name>A0A917E042_9BACL</name>
<dbReference type="Gene3D" id="3.40.50.720">
    <property type="entry name" value="NAD(P)-binding Rossmann-like Domain"/>
    <property type="match status" value="1"/>
</dbReference>
<dbReference type="SUPFAM" id="SSF51735">
    <property type="entry name" value="NAD(P)-binding Rossmann-fold domains"/>
    <property type="match status" value="1"/>
</dbReference>
<dbReference type="Pfam" id="PF00106">
    <property type="entry name" value="adh_short"/>
    <property type="match status" value="1"/>
</dbReference>
<dbReference type="AlphaFoldDB" id="A0A917E042"/>
<evidence type="ECO:0000313" key="6">
    <source>
        <dbReference type="Proteomes" id="UP000612456"/>
    </source>
</evidence>
<evidence type="ECO:0000313" key="5">
    <source>
        <dbReference type="EMBL" id="GGD89638.1"/>
    </source>
</evidence>
<evidence type="ECO:0000256" key="2">
    <source>
        <dbReference type="ARBA" id="ARBA00022857"/>
    </source>
</evidence>
<dbReference type="RefSeq" id="WP_188997110.1">
    <property type="nucleotide sequence ID" value="NZ_BMHP01000004.1"/>
</dbReference>
<reference evidence="5" key="2">
    <citation type="submission" date="2020-09" db="EMBL/GenBank/DDBJ databases">
        <authorList>
            <person name="Sun Q."/>
            <person name="Zhou Y."/>
        </authorList>
    </citation>
    <scope>NUCLEOTIDE SEQUENCE</scope>
    <source>
        <strain evidence="5">CGMCC 1.15178</strain>
    </source>
</reference>
<dbReference type="PRINTS" id="PR00081">
    <property type="entry name" value="GDHRDH"/>
</dbReference>
<dbReference type="PANTHER" id="PTHR43963:SF6">
    <property type="entry name" value="CHAIN DEHYDROGENASE FAMILY PROTEIN, PUTATIVE (AFU_ORTHOLOGUE AFUA_3G15350)-RELATED"/>
    <property type="match status" value="1"/>
</dbReference>
<keyword evidence="6" id="KW-1185">Reference proteome</keyword>
<comment type="similarity">
    <text evidence="1 4">Belongs to the short-chain dehydrogenases/reductases (SDR) family.</text>
</comment>
<dbReference type="InterPro" id="IPR002347">
    <property type="entry name" value="SDR_fam"/>
</dbReference>
<dbReference type="GO" id="GO:0016491">
    <property type="term" value="F:oxidoreductase activity"/>
    <property type="evidence" value="ECO:0007669"/>
    <property type="project" value="UniProtKB-KW"/>
</dbReference>
<protein>
    <submittedName>
        <fullName evidence="5">Short-chain dehydrogenase</fullName>
    </submittedName>
</protein>
<dbReference type="Proteomes" id="UP000612456">
    <property type="component" value="Unassembled WGS sequence"/>
</dbReference>
<gene>
    <name evidence="5" type="ORF">GCM10010911_55330</name>
</gene>
<keyword evidence="2" id="KW-0521">NADP</keyword>
<organism evidence="5 6">
    <name type="scientific">Paenibacillus nasutitermitis</name>
    <dbReference type="NCBI Taxonomy" id="1652958"/>
    <lineage>
        <taxon>Bacteria</taxon>
        <taxon>Bacillati</taxon>
        <taxon>Bacillota</taxon>
        <taxon>Bacilli</taxon>
        <taxon>Bacillales</taxon>
        <taxon>Paenibacillaceae</taxon>
        <taxon>Paenibacillus</taxon>
    </lineage>
</organism>
<comment type="caution">
    <text evidence="5">The sequence shown here is derived from an EMBL/GenBank/DDBJ whole genome shotgun (WGS) entry which is preliminary data.</text>
</comment>
<accession>A0A917E042</accession>
<proteinExistence type="inferred from homology"/>
<sequence length="242" mass="26096">MEQIKDRVALVTGANRGIGKEISRQLALMGLRVIIACRDEWKGKQVVDEMRADGIQLDLLTVDISDKDSVQNLIQAVRGKYGRLDVLVNNAGVLLDHGTSLLELEEAVLRQTLETNFYGALRLSQGFYPMMVKQGYGRIVNVSSGVGAFDILQGKGGLRSSSSAYRMSKTMLNALTCLLAAETMGADIKVNAMCPGRVKTDMGGADAPSSVAEGADTAVWLAALDQAGPNGQFFRSRQPISW</sequence>
<keyword evidence="3" id="KW-0560">Oxidoreductase</keyword>